<evidence type="ECO:0000256" key="1">
    <source>
        <dbReference type="ARBA" id="ARBA00004123"/>
    </source>
</evidence>
<evidence type="ECO:0000256" key="2">
    <source>
        <dbReference type="ARBA" id="ARBA00004173"/>
    </source>
</evidence>
<comment type="catalytic activity">
    <reaction evidence="16">
        <text>hexanoyl-CoA + H2O = hexanoate + CoA + H(+)</text>
        <dbReference type="Rhea" id="RHEA:40115"/>
        <dbReference type="ChEBI" id="CHEBI:15377"/>
        <dbReference type="ChEBI" id="CHEBI:15378"/>
        <dbReference type="ChEBI" id="CHEBI:17120"/>
        <dbReference type="ChEBI" id="CHEBI:57287"/>
        <dbReference type="ChEBI" id="CHEBI:62620"/>
    </reaction>
    <physiologicalReaction direction="left-to-right" evidence="16">
        <dbReference type="Rhea" id="RHEA:40116"/>
    </physiologicalReaction>
</comment>
<evidence type="ECO:0000256" key="13">
    <source>
        <dbReference type="ARBA" id="ARBA00047588"/>
    </source>
</evidence>
<sequence>MARKIVNAALLLSGGEPILTVEHLHRHLRNSKGYDKTLNKLIITHLADGNCTAELKIEEEHTNPMGTMHGGLVTSLVDAVSTWGLFTHKNGRHTSVTVELNTTFIQGAKMGEVIEITSNTTRAGKTLAFLDVSVRNKTTKALLVKASHIKYIIESKI</sequence>
<evidence type="ECO:0000256" key="17">
    <source>
        <dbReference type="ARBA" id="ARBA00052976"/>
    </source>
</evidence>
<dbReference type="InterPro" id="IPR003736">
    <property type="entry name" value="PAAI_dom"/>
</dbReference>
<organism evidence="25 26">
    <name type="scientific">Phaedon cochleariae</name>
    <name type="common">Mustard beetle</name>
    <dbReference type="NCBI Taxonomy" id="80249"/>
    <lineage>
        <taxon>Eukaryota</taxon>
        <taxon>Metazoa</taxon>
        <taxon>Ecdysozoa</taxon>
        <taxon>Arthropoda</taxon>
        <taxon>Hexapoda</taxon>
        <taxon>Insecta</taxon>
        <taxon>Pterygota</taxon>
        <taxon>Neoptera</taxon>
        <taxon>Endopterygota</taxon>
        <taxon>Coleoptera</taxon>
        <taxon>Polyphaga</taxon>
        <taxon>Cucujiformia</taxon>
        <taxon>Chrysomeloidea</taxon>
        <taxon>Chrysomelidae</taxon>
        <taxon>Chrysomelinae</taxon>
        <taxon>Chrysomelini</taxon>
        <taxon>Phaedon</taxon>
    </lineage>
</organism>
<feature type="domain" description="Thioesterase" evidence="24">
    <location>
        <begin position="65"/>
        <end position="139"/>
    </location>
</feature>
<comment type="catalytic activity">
    <reaction evidence="15">
        <text>dodecanoyl-CoA + H2O = dodecanoate + CoA + H(+)</text>
        <dbReference type="Rhea" id="RHEA:30135"/>
        <dbReference type="ChEBI" id="CHEBI:15377"/>
        <dbReference type="ChEBI" id="CHEBI:15378"/>
        <dbReference type="ChEBI" id="CHEBI:18262"/>
        <dbReference type="ChEBI" id="CHEBI:57287"/>
        <dbReference type="ChEBI" id="CHEBI:57375"/>
    </reaction>
    <physiologicalReaction direction="left-to-right" evidence="15">
        <dbReference type="Rhea" id="RHEA:30136"/>
    </physiologicalReaction>
</comment>
<dbReference type="SUPFAM" id="SSF54637">
    <property type="entry name" value="Thioesterase/thiol ester dehydrase-isomerase"/>
    <property type="match status" value="1"/>
</dbReference>
<evidence type="ECO:0000256" key="16">
    <source>
        <dbReference type="ARBA" id="ARBA00050199"/>
    </source>
</evidence>
<dbReference type="Gene3D" id="3.10.129.10">
    <property type="entry name" value="Hotdog Thioesterase"/>
    <property type="match status" value="1"/>
</dbReference>
<evidence type="ECO:0000256" key="11">
    <source>
        <dbReference type="ARBA" id="ARBA00023212"/>
    </source>
</evidence>
<comment type="catalytic activity">
    <reaction evidence="13">
        <text>octanoyl-CoA + H2O = octanoate + CoA + H(+)</text>
        <dbReference type="Rhea" id="RHEA:30143"/>
        <dbReference type="ChEBI" id="CHEBI:15377"/>
        <dbReference type="ChEBI" id="CHEBI:15378"/>
        <dbReference type="ChEBI" id="CHEBI:25646"/>
        <dbReference type="ChEBI" id="CHEBI:57287"/>
        <dbReference type="ChEBI" id="CHEBI:57386"/>
    </reaction>
    <physiologicalReaction direction="left-to-right" evidence="13">
        <dbReference type="Rhea" id="RHEA:30144"/>
    </physiologicalReaction>
</comment>
<keyword evidence="8" id="KW-0007">Acetylation</keyword>
<gene>
    <name evidence="25" type="ORF">PHAECO_LOCUS9940</name>
</gene>
<comment type="subunit">
    <text evidence="19">Homotetramer. Interacts with PCTP.</text>
</comment>
<dbReference type="GO" id="GO:0005634">
    <property type="term" value="C:nucleus"/>
    <property type="evidence" value="ECO:0007669"/>
    <property type="project" value="UniProtKB-SubCell"/>
</dbReference>
<proteinExistence type="inferred from homology"/>
<comment type="catalytic activity">
    <reaction evidence="14">
        <text>decanoyl-CoA + H2O = decanoate + CoA + H(+)</text>
        <dbReference type="Rhea" id="RHEA:40059"/>
        <dbReference type="ChEBI" id="CHEBI:15377"/>
        <dbReference type="ChEBI" id="CHEBI:15378"/>
        <dbReference type="ChEBI" id="CHEBI:27689"/>
        <dbReference type="ChEBI" id="CHEBI:57287"/>
        <dbReference type="ChEBI" id="CHEBI:61430"/>
    </reaction>
    <physiologicalReaction direction="left-to-right" evidence="14">
        <dbReference type="Rhea" id="RHEA:40060"/>
    </physiologicalReaction>
</comment>
<evidence type="ECO:0000256" key="22">
    <source>
        <dbReference type="ARBA" id="ARBA00081533"/>
    </source>
</evidence>
<reference evidence="25" key="2">
    <citation type="submission" date="2022-10" db="EMBL/GenBank/DDBJ databases">
        <authorList>
            <consortium name="ENA_rothamsted_submissions"/>
            <consortium name="culmorum"/>
            <person name="King R."/>
        </authorList>
    </citation>
    <scope>NUCLEOTIDE SEQUENCE</scope>
</reference>
<dbReference type="Proteomes" id="UP001153737">
    <property type="component" value="Chromosome 6"/>
</dbReference>
<evidence type="ECO:0000256" key="14">
    <source>
        <dbReference type="ARBA" id="ARBA00047969"/>
    </source>
</evidence>
<dbReference type="GO" id="GO:0005819">
    <property type="term" value="C:spindle"/>
    <property type="evidence" value="ECO:0007669"/>
    <property type="project" value="UniProtKB-SubCell"/>
</dbReference>
<evidence type="ECO:0000256" key="9">
    <source>
        <dbReference type="ARBA" id="ARBA00023098"/>
    </source>
</evidence>
<accession>A0A9P0GWU0</accession>
<keyword evidence="10" id="KW-0496">Mitochondrion</keyword>
<dbReference type="NCBIfam" id="TIGR00369">
    <property type="entry name" value="unchar_dom_1"/>
    <property type="match status" value="1"/>
</dbReference>
<evidence type="ECO:0000256" key="19">
    <source>
        <dbReference type="ARBA" id="ARBA00064709"/>
    </source>
</evidence>
<evidence type="ECO:0000256" key="5">
    <source>
        <dbReference type="ARBA" id="ARBA00008324"/>
    </source>
</evidence>
<keyword evidence="11" id="KW-0206">Cytoskeleton</keyword>
<evidence type="ECO:0000256" key="4">
    <source>
        <dbReference type="ARBA" id="ARBA00004514"/>
    </source>
</evidence>
<dbReference type="InterPro" id="IPR029069">
    <property type="entry name" value="HotDog_dom_sf"/>
</dbReference>
<comment type="subcellular location">
    <subcellularLocation>
        <location evidence="3">Cytoplasm</location>
        <location evidence="3">Cytoskeleton</location>
        <location evidence="3">Spindle</location>
    </subcellularLocation>
    <subcellularLocation>
        <location evidence="4">Cytoplasm</location>
        <location evidence="4">Cytosol</location>
    </subcellularLocation>
    <subcellularLocation>
        <location evidence="2">Mitochondrion</location>
    </subcellularLocation>
    <subcellularLocation>
        <location evidence="1">Nucleus</location>
    </subcellularLocation>
</comment>
<evidence type="ECO:0000256" key="12">
    <source>
        <dbReference type="ARBA" id="ARBA00023242"/>
    </source>
</evidence>
<evidence type="ECO:0000256" key="21">
    <source>
        <dbReference type="ARBA" id="ARBA00075657"/>
    </source>
</evidence>
<evidence type="ECO:0000313" key="25">
    <source>
        <dbReference type="EMBL" id="CAH1173988.1"/>
    </source>
</evidence>
<reference evidence="25" key="1">
    <citation type="submission" date="2022-01" db="EMBL/GenBank/DDBJ databases">
        <authorList>
            <person name="King R."/>
        </authorList>
    </citation>
    <scope>NUCLEOTIDE SEQUENCE</scope>
</reference>
<comment type="similarity">
    <text evidence="5">Belongs to the thioesterase PaaI family.</text>
</comment>
<dbReference type="PANTHER" id="PTHR21660:SF1">
    <property type="entry name" value="ACYL-COENZYME A THIOESTERASE 13"/>
    <property type="match status" value="1"/>
</dbReference>
<evidence type="ECO:0000256" key="23">
    <source>
        <dbReference type="ARBA" id="ARBA00083956"/>
    </source>
</evidence>
<dbReference type="InterPro" id="IPR039298">
    <property type="entry name" value="ACOT13"/>
</dbReference>
<evidence type="ECO:0000256" key="8">
    <source>
        <dbReference type="ARBA" id="ARBA00022990"/>
    </source>
</evidence>
<dbReference type="GO" id="GO:0006629">
    <property type="term" value="P:lipid metabolic process"/>
    <property type="evidence" value="ECO:0007669"/>
    <property type="project" value="UniProtKB-KW"/>
</dbReference>
<dbReference type="InterPro" id="IPR006683">
    <property type="entry name" value="Thioestr_dom"/>
</dbReference>
<keyword evidence="6" id="KW-0963">Cytoplasm</keyword>
<comment type="catalytic activity">
    <reaction evidence="17">
        <text>a fatty acyl-CoA + H2O = a fatty acid + CoA + H(+)</text>
        <dbReference type="Rhea" id="RHEA:16781"/>
        <dbReference type="ChEBI" id="CHEBI:15377"/>
        <dbReference type="ChEBI" id="CHEBI:15378"/>
        <dbReference type="ChEBI" id="CHEBI:28868"/>
        <dbReference type="ChEBI" id="CHEBI:57287"/>
        <dbReference type="ChEBI" id="CHEBI:77636"/>
    </reaction>
    <physiologicalReaction direction="left-to-right" evidence="17">
        <dbReference type="Rhea" id="RHEA:16782"/>
    </physiologicalReaction>
</comment>
<dbReference type="OrthoDB" id="46529at2759"/>
<evidence type="ECO:0000313" key="26">
    <source>
        <dbReference type="Proteomes" id="UP001153737"/>
    </source>
</evidence>
<dbReference type="GO" id="GO:0005829">
    <property type="term" value="C:cytosol"/>
    <property type="evidence" value="ECO:0007669"/>
    <property type="project" value="UniProtKB-SubCell"/>
</dbReference>
<evidence type="ECO:0000256" key="18">
    <source>
        <dbReference type="ARBA" id="ARBA00058205"/>
    </source>
</evidence>
<keyword evidence="9" id="KW-0443">Lipid metabolism</keyword>
<evidence type="ECO:0000259" key="24">
    <source>
        <dbReference type="Pfam" id="PF03061"/>
    </source>
</evidence>
<keyword evidence="7" id="KW-0378">Hydrolase</keyword>
<evidence type="ECO:0000256" key="6">
    <source>
        <dbReference type="ARBA" id="ARBA00022490"/>
    </source>
</evidence>
<dbReference type="CDD" id="cd03443">
    <property type="entry name" value="PaaI_thioesterase"/>
    <property type="match status" value="1"/>
</dbReference>
<dbReference type="EMBL" id="OU896712">
    <property type="protein sequence ID" value="CAH1173988.1"/>
    <property type="molecule type" value="Genomic_DNA"/>
</dbReference>
<name>A0A9P0GWU0_PHACE</name>
<dbReference type="FunFam" id="3.10.129.10:FF:000021">
    <property type="entry name" value="Acyl-coenzyme A thioesterase 13"/>
    <property type="match status" value="1"/>
</dbReference>
<evidence type="ECO:0000256" key="3">
    <source>
        <dbReference type="ARBA" id="ARBA00004186"/>
    </source>
</evidence>
<evidence type="ECO:0000256" key="10">
    <source>
        <dbReference type="ARBA" id="ARBA00023128"/>
    </source>
</evidence>
<protein>
    <recommendedName>
        <fullName evidence="20">Acyl-coenzyme A thioesterase 13</fullName>
    </recommendedName>
    <alternativeName>
        <fullName evidence="22">Hotdog-fold thioesterase superfamily member 2</fullName>
    </alternativeName>
    <alternativeName>
        <fullName evidence="21">Palmitoyl-CoA hydrolase</fullName>
    </alternativeName>
    <alternativeName>
        <fullName evidence="23">Thioesterase superfamily member 2</fullName>
    </alternativeName>
</protein>
<dbReference type="GO" id="GO:0005739">
    <property type="term" value="C:mitochondrion"/>
    <property type="evidence" value="ECO:0007669"/>
    <property type="project" value="UniProtKB-SubCell"/>
</dbReference>
<comment type="function">
    <text evidence="18">Catalyzes the hydrolysis of acyl-CoAs into free fatty acids and coenzyme A (CoASH), regulating their respective intracellular levels. Has acyl-CoA thioesterase activity towards medium (C12) and long-chain (C18) fatty acyl-CoA substrates. Can also hydrolyze 3-hydroxyphenylacetyl-CoA and 3,4-dihydroxyphenylacetyl-CoA (in vitro). May play a role in controlling adaptive thermogenesis.</text>
</comment>
<evidence type="ECO:0000256" key="20">
    <source>
        <dbReference type="ARBA" id="ARBA00067273"/>
    </source>
</evidence>
<dbReference type="GO" id="GO:0047617">
    <property type="term" value="F:fatty acyl-CoA hydrolase activity"/>
    <property type="evidence" value="ECO:0007669"/>
    <property type="project" value="InterPro"/>
</dbReference>
<dbReference type="AlphaFoldDB" id="A0A9P0GWU0"/>
<keyword evidence="12" id="KW-0539">Nucleus</keyword>
<dbReference type="PANTHER" id="PTHR21660">
    <property type="entry name" value="THIOESTERASE SUPERFAMILY MEMBER-RELATED"/>
    <property type="match status" value="1"/>
</dbReference>
<keyword evidence="26" id="KW-1185">Reference proteome</keyword>
<evidence type="ECO:0000256" key="15">
    <source>
        <dbReference type="ARBA" id="ARBA00048074"/>
    </source>
</evidence>
<dbReference type="Pfam" id="PF03061">
    <property type="entry name" value="4HBT"/>
    <property type="match status" value="1"/>
</dbReference>
<evidence type="ECO:0000256" key="7">
    <source>
        <dbReference type="ARBA" id="ARBA00022801"/>
    </source>
</evidence>